<gene>
    <name evidence="8" type="ORF">CA984_06760</name>
</gene>
<feature type="transmembrane region" description="Helical" evidence="6">
    <location>
        <begin position="166"/>
        <end position="188"/>
    </location>
</feature>
<evidence type="ECO:0000256" key="2">
    <source>
        <dbReference type="ARBA" id="ARBA00022692"/>
    </source>
</evidence>
<comment type="similarity">
    <text evidence="6">Belongs to the ABC-2 integral membrane protein family.</text>
</comment>
<evidence type="ECO:0000256" key="4">
    <source>
        <dbReference type="ARBA" id="ARBA00023136"/>
    </source>
</evidence>
<evidence type="ECO:0000256" key="1">
    <source>
        <dbReference type="ARBA" id="ARBA00004141"/>
    </source>
</evidence>
<dbReference type="InterPro" id="IPR051784">
    <property type="entry name" value="Nod_factor_ABC_transporter"/>
</dbReference>
<comment type="caution">
    <text evidence="8">The sequence shown here is derived from an EMBL/GenBank/DDBJ whole genome shotgun (WGS) entry which is preliminary data.</text>
</comment>
<feature type="transmembrane region" description="Helical" evidence="6">
    <location>
        <begin position="23"/>
        <end position="45"/>
    </location>
</feature>
<proteinExistence type="inferred from homology"/>
<feature type="transmembrane region" description="Helical" evidence="6">
    <location>
        <begin position="57"/>
        <end position="80"/>
    </location>
</feature>
<keyword evidence="9" id="KW-1185">Reference proteome</keyword>
<sequence length="251" mass="26377">MKTLSDTGVVFTREIRPELRNPLGLVFGMIQPLVFLALFGPLLAGTPGVGQASPWQWFVPGVVVMLGLFGTASAGYYLLVEGGGGSLERMLVTPLSRTAMLIGRTMKEIVTLLAQAVLIIAVVLPLGFRLHPAGALAGLLLLTVLGVGLGSLSFALALAARRQPSIFYGVQQTLLFPLVLLSGVLLPMDDAPSWLYGMARANPVTYVVEAERALFAGDLSHPSVPYGVLAAVTVALVGLAVGTRGMRRASL</sequence>
<dbReference type="GO" id="GO:0043190">
    <property type="term" value="C:ATP-binding cassette (ABC) transporter complex"/>
    <property type="evidence" value="ECO:0007669"/>
    <property type="project" value="InterPro"/>
</dbReference>
<accession>A0A2C9ZMM1</accession>
<dbReference type="InterPro" id="IPR013525">
    <property type="entry name" value="ABC2_TM"/>
</dbReference>
<evidence type="ECO:0000259" key="7">
    <source>
        <dbReference type="PROSITE" id="PS51012"/>
    </source>
</evidence>
<keyword evidence="4 6" id="KW-0472">Membrane</keyword>
<feature type="transmembrane region" description="Helical" evidence="6">
    <location>
        <begin position="134"/>
        <end position="159"/>
    </location>
</feature>
<dbReference type="PANTHER" id="PTHR43229:SF2">
    <property type="entry name" value="NODULATION PROTEIN J"/>
    <property type="match status" value="1"/>
</dbReference>
<feature type="transmembrane region" description="Helical" evidence="6">
    <location>
        <begin position="109"/>
        <end position="128"/>
    </location>
</feature>
<dbReference type="PROSITE" id="PS51012">
    <property type="entry name" value="ABC_TM2"/>
    <property type="match status" value="1"/>
</dbReference>
<keyword evidence="5" id="KW-0046">Antibiotic resistance</keyword>
<evidence type="ECO:0000256" key="6">
    <source>
        <dbReference type="RuleBase" id="RU361157"/>
    </source>
</evidence>
<evidence type="ECO:0000313" key="9">
    <source>
        <dbReference type="Proteomes" id="UP000194761"/>
    </source>
</evidence>
<dbReference type="Proteomes" id="UP000194761">
    <property type="component" value="Unassembled WGS sequence"/>
</dbReference>
<dbReference type="GO" id="GO:0046677">
    <property type="term" value="P:response to antibiotic"/>
    <property type="evidence" value="ECO:0007669"/>
    <property type="project" value="UniProtKB-KW"/>
</dbReference>
<feature type="transmembrane region" description="Helical" evidence="6">
    <location>
        <begin position="224"/>
        <end position="242"/>
    </location>
</feature>
<name>A0A2C9ZMM1_9ACTN</name>
<reference evidence="8 9" key="1">
    <citation type="submission" date="2017-05" db="EMBL/GenBank/DDBJ databases">
        <title>Biotechnological potential of actinobacteria isolated from South African environments.</title>
        <authorList>
            <person name="Le Roes-Hill M."/>
            <person name="Prins A."/>
            <person name="Durrell K.A."/>
        </authorList>
    </citation>
    <scope>NUCLEOTIDE SEQUENCE [LARGE SCALE GENOMIC DNA]</scope>
    <source>
        <strain evidence="8">M26</strain>
    </source>
</reference>
<comment type="subcellular location">
    <subcellularLocation>
        <location evidence="6">Cell membrane</location>
        <topology evidence="6">Multi-pass membrane protein</topology>
    </subcellularLocation>
    <subcellularLocation>
        <location evidence="1">Membrane</location>
        <topology evidence="1">Multi-pass membrane protein</topology>
    </subcellularLocation>
</comment>
<keyword evidence="2 6" id="KW-0812">Transmembrane</keyword>
<keyword evidence="6" id="KW-0813">Transport</keyword>
<protein>
    <recommendedName>
        <fullName evidence="6">Transport permease protein</fullName>
    </recommendedName>
</protein>
<evidence type="ECO:0000313" key="8">
    <source>
        <dbReference type="EMBL" id="OUC98565.1"/>
    </source>
</evidence>
<dbReference type="PANTHER" id="PTHR43229">
    <property type="entry name" value="NODULATION PROTEIN J"/>
    <property type="match status" value="1"/>
</dbReference>
<dbReference type="AlphaFoldDB" id="A0A2C9ZMM1"/>
<dbReference type="Pfam" id="PF01061">
    <property type="entry name" value="ABC2_membrane"/>
    <property type="match status" value="1"/>
</dbReference>
<keyword evidence="6" id="KW-1003">Cell membrane</keyword>
<evidence type="ECO:0000256" key="5">
    <source>
        <dbReference type="ARBA" id="ARBA00023251"/>
    </source>
</evidence>
<dbReference type="PIRSF" id="PIRSF006648">
    <property type="entry name" value="DrrB"/>
    <property type="match status" value="1"/>
</dbReference>
<dbReference type="InterPro" id="IPR000412">
    <property type="entry name" value="ABC_2_transport"/>
</dbReference>
<dbReference type="EMBL" id="NGFP01000019">
    <property type="protein sequence ID" value="OUC98565.1"/>
    <property type="molecule type" value="Genomic_DNA"/>
</dbReference>
<feature type="domain" description="ABC transmembrane type-2" evidence="7">
    <location>
        <begin position="23"/>
        <end position="249"/>
    </location>
</feature>
<dbReference type="GO" id="GO:0140359">
    <property type="term" value="F:ABC-type transporter activity"/>
    <property type="evidence" value="ECO:0007669"/>
    <property type="project" value="InterPro"/>
</dbReference>
<dbReference type="RefSeq" id="WP_086569354.1">
    <property type="nucleotide sequence ID" value="NZ_NGFP01000019.1"/>
</dbReference>
<organism evidence="8 9">
    <name type="scientific">Streptosporangium minutum</name>
    <dbReference type="NCBI Taxonomy" id="569862"/>
    <lineage>
        <taxon>Bacteria</taxon>
        <taxon>Bacillati</taxon>
        <taxon>Actinomycetota</taxon>
        <taxon>Actinomycetes</taxon>
        <taxon>Streptosporangiales</taxon>
        <taxon>Streptosporangiaceae</taxon>
        <taxon>Streptosporangium</taxon>
    </lineage>
</organism>
<dbReference type="InterPro" id="IPR047817">
    <property type="entry name" value="ABC2_TM_bact-type"/>
</dbReference>
<evidence type="ECO:0000256" key="3">
    <source>
        <dbReference type="ARBA" id="ARBA00022989"/>
    </source>
</evidence>
<keyword evidence="3 6" id="KW-1133">Transmembrane helix</keyword>